<protein>
    <submittedName>
        <fullName evidence="1">Disease resistance protein RPS5</fullName>
    </submittedName>
</protein>
<gene>
    <name evidence="1" type="ORF">LOK49_LG02G02610</name>
</gene>
<sequence>MEERMKLIAISGHGAGKAVKALKDIPEIQSKFDVVLYISVSQQHSNEEVLTDITKQIHGHEFPETDILLPLDELLKPYNFLLMLDFIDGHIIDLYNLKIPFDHGCIVLATKSNDIYQIISVDLEIRMEYHLLPWELFCRHVGHVFHSSSTLQKMAIRLIEECHGHLFAMILLARALKDVTDVGFWELALNELMVQPSSQVEEGMSPVMVRVLKFIWKSKGNITERCTEHHTTYGEGRIITEASLISCWLKDCLVETKEEGEVILADLIDSFLLEHFNGALRMREETRIVLLKQIMPYMGSQLTEGWMVKWNAERINLIDNGVSELPESPICSNLVLLFLQKNCDLMVIPPLFFECMPMLQVLDLSYTSIKTLPASISRLVSLQKLLLRGCELFTELPPEVGELSILQVLDMEGTEIMYLPEEIKELKILLLLKLSFYGYGNSYRESKQISKMIPQGVLSDLFLLKEPSIDVNPEDEEWIADLKDIIYELQNLKRLTKLKLYLPKVELLKRLTVSSFRFTVGCHEQRMISRLPHEVEEEFKKHETSLRYINGERIPTEIKKTLKCPSAFFLDRHWTVKKLSEFGNANMINLKLCLLVECNELKTIIDEERDYKCESDVDERLVLGSLEYLGIYYMENLRSVCNGPIVKDQLLRVASPN</sequence>
<evidence type="ECO:0000313" key="1">
    <source>
        <dbReference type="EMBL" id="KAI8025297.1"/>
    </source>
</evidence>
<proteinExistence type="predicted"/>
<organism evidence="1 2">
    <name type="scientific">Camellia lanceoleosa</name>
    <dbReference type="NCBI Taxonomy" id="1840588"/>
    <lineage>
        <taxon>Eukaryota</taxon>
        <taxon>Viridiplantae</taxon>
        <taxon>Streptophyta</taxon>
        <taxon>Embryophyta</taxon>
        <taxon>Tracheophyta</taxon>
        <taxon>Spermatophyta</taxon>
        <taxon>Magnoliopsida</taxon>
        <taxon>eudicotyledons</taxon>
        <taxon>Gunneridae</taxon>
        <taxon>Pentapetalae</taxon>
        <taxon>asterids</taxon>
        <taxon>Ericales</taxon>
        <taxon>Theaceae</taxon>
        <taxon>Camellia</taxon>
    </lineage>
</organism>
<reference evidence="1 2" key="1">
    <citation type="journal article" date="2022" name="Plant J.">
        <title>Chromosome-level genome of Camellia lanceoleosa provides a valuable resource for understanding genome evolution and self-incompatibility.</title>
        <authorList>
            <person name="Gong W."/>
            <person name="Xiao S."/>
            <person name="Wang L."/>
            <person name="Liao Z."/>
            <person name="Chang Y."/>
            <person name="Mo W."/>
            <person name="Hu G."/>
            <person name="Li W."/>
            <person name="Zhao G."/>
            <person name="Zhu H."/>
            <person name="Hu X."/>
            <person name="Ji K."/>
            <person name="Xiang X."/>
            <person name="Song Q."/>
            <person name="Yuan D."/>
            <person name="Jin S."/>
            <person name="Zhang L."/>
        </authorList>
    </citation>
    <scope>NUCLEOTIDE SEQUENCE [LARGE SCALE GENOMIC DNA]</scope>
    <source>
        <strain evidence="1">SQ_2022a</strain>
    </source>
</reference>
<keyword evidence="2" id="KW-1185">Reference proteome</keyword>
<evidence type="ECO:0000313" key="2">
    <source>
        <dbReference type="Proteomes" id="UP001060215"/>
    </source>
</evidence>
<dbReference type="Proteomes" id="UP001060215">
    <property type="component" value="Chromosome 3"/>
</dbReference>
<comment type="caution">
    <text evidence="1">The sequence shown here is derived from an EMBL/GenBank/DDBJ whole genome shotgun (WGS) entry which is preliminary data.</text>
</comment>
<name>A0ACC0IIT1_9ERIC</name>
<dbReference type="EMBL" id="CM045760">
    <property type="protein sequence ID" value="KAI8025297.1"/>
    <property type="molecule type" value="Genomic_DNA"/>
</dbReference>
<accession>A0ACC0IIT1</accession>